<dbReference type="Pfam" id="PF00990">
    <property type="entry name" value="GGDEF"/>
    <property type="match status" value="1"/>
</dbReference>
<keyword evidence="3" id="KW-1133">Transmembrane helix</keyword>
<dbReference type="CDD" id="cd01949">
    <property type="entry name" value="GGDEF"/>
    <property type="match status" value="1"/>
</dbReference>
<dbReference type="EMBL" id="PNIO01000035">
    <property type="protein sequence ID" value="PMP71041.1"/>
    <property type="molecule type" value="Genomic_DNA"/>
</dbReference>
<proteinExistence type="predicted"/>
<protein>
    <recommendedName>
        <fullName evidence="1">diguanylate cyclase</fullName>
        <ecNumber evidence="1">2.7.7.65</ecNumber>
    </recommendedName>
</protein>
<dbReference type="PANTHER" id="PTHR45138">
    <property type="entry name" value="REGULATORY COMPONENTS OF SENSORY TRANSDUCTION SYSTEM"/>
    <property type="match status" value="1"/>
</dbReference>
<feature type="domain" description="GGDEF" evidence="4">
    <location>
        <begin position="113"/>
        <end position="245"/>
    </location>
</feature>
<evidence type="ECO:0000256" key="2">
    <source>
        <dbReference type="ARBA" id="ARBA00034247"/>
    </source>
</evidence>
<sequence>MNPKILVMNITKDINKFIALNAFLIIALSFVFISGQYDKKELILLISLGGAISVLANLLIAKILKRKMEKIIHNSFEKVENQLYFDELTSVYNRTAGINRLIEEMARIKRNKQHLSIAMVDIDNFKSINDNFGHLVGDRILNHVALQIKNFLRATDVVSRYGGEEFLIILPDTDEIKALMALERVRENIAKKPVKAGSEKIFITVSVGITEIDTNDNLTEAIHRADMALYQAKRSGKNKIELASKNINAGFKLS</sequence>
<dbReference type="InterPro" id="IPR000160">
    <property type="entry name" value="GGDEF_dom"/>
</dbReference>
<feature type="transmembrane region" description="Helical" evidence="3">
    <location>
        <begin position="43"/>
        <end position="64"/>
    </location>
</feature>
<dbReference type="InterPro" id="IPR029787">
    <property type="entry name" value="Nucleotide_cyclase"/>
</dbReference>
<accession>A0A2J6WKY7</accession>
<dbReference type="NCBIfam" id="TIGR00254">
    <property type="entry name" value="GGDEF"/>
    <property type="match status" value="1"/>
</dbReference>
<dbReference type="PROSITE" id="PS50887">
    <property type="entry name" value="GGDEF"/>
    <property type="match status" value="1"/>
</dbReference>
<organism evidence="5 6">
    <name type="scientific">Thermodesulfovibrio aggregans</name>
    <dbReference type="NCBI Taxonomy" id="86166"/>
    <lineage>
        <taxon>Bacteria</taxon>
        <taxon>Pseudomonadati</taxon>
        <taxon>Nitrospirota</taxon>
        <taxon>Thermodesulfovibrionia</taxon>
        <taxon>Thermodesulfovibrionales</taxon>
        <taxon>Thermodesulfovibrionaceae</taxon>
        <taxon>Thermodesulfovibrio</taxon>
    </lineage>
</organism>
<keyword evidence="3" id="KW-0812">Transmembrane</keyword>
<dbReference type="AlphaFoldDB" id="A0A2J6WKY7"/>
<dbReference type="SUPFAM" id="SSF55073">
    <property type="entry name" value="Nucleotide cyclase"/>
    <property type="match status" value="1"/>
</dbReference>
<dbReference type="Gene3D" id="3.30.70.270">
    <property type="match status" value="1"/>
</dbReference>
<dbReference type="InterPro" id="IPR043128">
    <property type="entry name" value="Rev_trsase/Diguanyl_cyclase"/>
</dbReference>
<evidence type="ECO:0000313" key="6">
    <source>
        <dbReference type="Proteomes" id="UP000242288"/>
    </source>
</evidence>
<dbReference type="FunFam" id="3.30.70.270:FF:000001">
    <property type="entry name" value="Diguanylate cyclase domain protein"/>
    <property type="match status" value="1"/>
</dbReference>
<dbReference type="Proteomes" id="UP000242288">
    <property type="component" value="Unassembled WGS sequence"/>
</dbReference>
<evidence type="ECO:0000256" key="3">
    <source>
        <dbReference type="SAM" id="Phobius"/>
    </source>
</evidence>
<comment type="catalytic activity">
    <reaction evidence="2">
        <text>2 GTP = 3',3'-c-di-GMP + 2 diphosphate</text>
        <dbReference type="Rhea" id="RHEA:24898"/>
        <dbReference type="ChEBI" id="CHEBI:33019"/>
        <dbReference type="ChEBI" id="CHEBI:37565"/>
        <dbReference type="ChEBI" id="CHEBI:58805"/>
        <dbReference type="EC" id="2.7.7.65"/>
    </reaction>
</comment>
<name>A0A2J6WKY7_9BACT</name>
<comment type="caution">
    <text evidence="5">The sequence shown here is derived from an EMBL/GenBank/DDBJ whole genome shotgun (WGS) entry which is preliminary data.</text>
</comment>
<keyword evidence="3" id="KW-0472">Membrane</keyword>
<dbReference type="PANTHER" id="PTHR45138:SF9">
    <property type="entry name" value="DIGUANYLATE CYCLASE DGCM-RELATED"/>
    <property type="match status" value="1"/>
</dbReference>
<dbReference type="SMART" id="SM00267">
    <property type="entry name" value="GGDEF"/>
    <property type="match status" value="1"/>
</dbReference>
<dbReference type="EC" id="2.7.7.65" evidence="1"/>
<gene>
    <name evidence="5" type="ORF">C0186_04340</name>
</gene>
<evidence type="ECO:0000259" key="4">
    <source>
        <dbReference type="PROSITE" id="PS50887"/>
    </source>
</evidence>
<evidence type="ECO:0000313" key="5">
    <source>
        <dbReference type="EMBL" id="PMP71041.1"/>
    </source>
</evidence>
<feature type="transmembrane region" description="Helical" evidence="3">
    <location>
        <begin position="18"/>
        <end position="37"/>
    </location>
</feature>
<evidence type="ECO:0000256" key="1">
    <source>
        <dbReference type="ARBA" id="ARBA00012528"/>
    </source>
</evidence>
<dbReference type="GO" id="GO:0052621">
    <property type="term" value="F:diguanylate cyclase activity"/>
    <property type="evidence" value="ECO:0007669"/>
    <property type="project" value="UniProtKB-EC"/>
</dbReference>
<reference evidence="5 6" key="1">
    <citation type="submission" date="2018-01" db="EMBL/GenBank/DDBJ databases">
        <title>Metagenomic assembled genomes from two thermal pools in the Uzon Caldera, Kamchatka, Russia.</title>
        <authorList>
            <person name="Wilkins L."/>
            <person name="Ettinger C."/>
        </authorList>
    </citation>
    <scope>NUCLEOTIDE SEQUENCE [LARGE SCALE GENOMIC DNA]</scope>
    <source>
        <strain evidence="5">ZAV-04</strain>
    </source>
</reference>
<dbReference type="InterPro" id="IPR050469">
    <property type="entry name" value="Diguanylate_Cyclase"/>
</dbReference>